<dbReference type="Proteomes" id="UP000282551">
    <property type="component" value="Chromosome"/>
</dbReference>
<evidence type="ECO:0000313" key="9">
    <source>
        <dbReference type="Proteomes" id="UP000282551"/>
    </source>
</evidence>
<dbReference type="Gene3D" id="3.40.50.360">
    <property type="match status" value="1"/>
</dbReference>
<dbReference type="PANTHER" id="PTHR43741:SF2">
    <property type="entry name" value="FMN-DEPENDENT NADH:QUINONE OXIDOREDUCTASE"/>
    <property type="match status" value="1"/>
</dbReference>
<comment type="function">
    <text evidence="6">Quinone reductase that provides resistance to thiol-specific stress caused by electrophilic quinones.</text>
</comment>
<dbReference type="GO" id="GO:0016652">
    <property type="term" value="F:oxidoreductase activity, acting on NAD(P)H as acceptor"/>
    <property type="evidence" value="ECO:0007669"/>
    <property type="project" value="UniProtKB-UniRule"/>
</dbReference>
<evidence type="ECO:0000259" key="7">
    <source>
        <dbReference type="Pfam" id="PF02525"/>
    </source>
</evidence>
<dbReference type="InterPro" id="IPR003680">
    <property type="entry name" value="Flavodoxin_fold"/>
</dbReference>
<name>A0A3S4RFP6_MYCCI</name>
<evidence type="ECO:0000256" key="3">
    <source>
        <dbReference type="ARBA" id="ARBA00023002"/>
    </source>
</evidence>
<sequence length="215" mass="22858">MRTLLHIDSSVRVEGSVSRALTARAAARWLVANPAGTVTYRDLAADPIPHLDGSNGLALMTPPEHHNPAEARTYALSRKLIDEIKAADAVVLGMALYNYAAPSLVKTWVDHIVAGGLSFASDGTGLLSGTEFIVIESRGGGYRGGTPKHGWDHAESWIAHAVSLTGLEPQIIVAELTMAADDARMAHLRPLAQESLERAHAQIDALWDTAGESVA</sequence>
<comment type="catalytic activity">
    <reaction evidence="6">
        <text>2 a quinone + NADH + H(+) = 2 a 1,4-benzosemiquinone + NAD(+)</text>
        <dbReference type="Rhea" id="RHEA:65952"/>
        <dbReference type="ChEBI" id="CHEBI:15378"/>
        <dbReference type="ChEBI" id="CHEBI:57540"/>
        <dbReference type="ChEBI" id="CHEBI:57945"/>
        <dbReference type="ChEBI" id="CHEBI:132124"/>
        <dbReference type="ChEBI" id="CHEBI:134225"/>
    </reaction>
</comment>
<gene>
    <name evidence="6 8" type="primary">azoR</name>
    <name evidence="8" type="ORF">NCTC10485_01489</name>
</gene>
<dbReference type="EC" id="1.7.1.17" evidence="6"/>
<comment type="caution">
    <text evidence="6">Lacks conserved residue(s) required for the propagation of feature annotation.</text>
</comment>
<dbReference type="OrthoDB" id="9805013at2"/>
<dbReference type="InterPro" id="IPR023048">
    <property type="entry name" value="NADH:quinone_OxRdtase_FMN_depd"/>
</dbReference>
<evidence type="ECO:0000256" key="4">
    <source>
        <dbReference type="ARBA" id="ARBA00023027"/>
    </source>
</evidence>
<dbReference type="GO" id="GO:0009055">
    <property type="term" value="F:electron transfer activity"/>
    <property type="evidence" value="ECO:0007669"/>
    <property type="project" value="UniProtKB-UniRule"/>
</dbReference>
<organism evidence="8 9">
    <name type="scientific">Mycolicibacterium chitae</name>
    <name type="common">Mycobacterium chitae</name>
    <dbReference type="NCBI Taxonomy" id="1792"/>
    <lineage>
        <taxon>Bacteria</taxon>
        <taxon>Bacillati</taxon>
        <taxon>Actinomycetota</taxon>
        <taxon>Actinomycetes</taxon>
        <taxon>Mycobacteriales</taxon>
        <taxon>Mycobacteriaceae</taxon>
        <taxon>Mycolicibacterium</taxon>
    </lineage>
</organism>
<evidence type="ECO:0000256" key="2">
    <source>
        <dbReference type="ARBA" id="ARBA00022643"/>
    </source>
</evidence>
<evidence type="ECO:0000256" key="6">
    <source>
        <dbReference type="HAMAP-Rule" id="MF_01216"/>
    </source>
</evidence>
<dbReference type="GO" id="GO:0016655">
    <property type="term" value="F:oxidoreductase activity, acting on NAD(P)H, quinone or similar compound as acceptor"/>
    <property type="evidence" value="ECO:0007669"/>
    <property type="project" value="InterPro"/>
</dbReference>
<protein>
    <recommendedName>
        <fullName evidence="6">FMN dependent NADH:quinone oxidoreductase</fullName>
        <ecNumber evidence="6">1.6.5.-</ecNumber>
    </recommendedName>
    <alternativeName>
        <fullName evidence="6">Azo-dye reductase</fullName>
    </alternativeName>
    <alternativeName>
        <fullName evidence="6">FMN-dependent NADH-azo compound oxidoreductase</fullName>
    </alternativeName>
    <alternativeName>
        <fullName evidence="6">FMN-dependent NADH-azoreductase</fullName>
        <ecNumber evidence="6">1.7.1.17</ecNumber>
    </alternativeName>
</protein>
<keyword evidence="9" id="KW-1185">Reference proteome</keyword>
<dbReference type="PANTHER" id="PTHR43741">
    <property type="entry name" value="FMN-DEPENDENT NADH-AZOREDUCTASE 1"/>
    <property type="match status" value="1"/>
</dbReference>
<keyword evidence="4 6" id="KW-0520">NAD</keyword>
<comment type="function">
    <text evidence="6">Also exhibits azoreductase activity. Catalyzes the reductive cleavage of the azo bond in aromatic azo compounds to the corresponding amines.</text>
</comment>
<dbReference type="GO" id="GO:0010181">
    <property type="term" value="F:FMN binding"/>
    <property type="evidence" value="ECO:0007669"/>
    <property type="project" value="UniProtKB-UniRule"/>
</dbReference>
<feature type="binding site" evidence="6">
    <location>
        <begin position="16"/>
        <end position="18"/>
    </location>
    <ligand>
        <name>FMN</name>
        <dbReference type="ChEBI" id="CHEBI:58210"/>
    </ligand>
</feature>
<feature type="domain" description="Flavodoxin-like fold" evidence="7">
    <location>
        <begin position="3"/>
        <end position="182"/>
    </location>
</feature>
<accession>A0A3S4RFP6</accession>
<dbReference type="HAMAP" id="MF_01216">
    <property type="entry name" value="Azoreductase_type1"/>
    <property type="match status" value="1"/>
</dbReference>
<keyword evidence="1 6" id="KW-0285">Flavoprotein</keyword>
<dbReference type="SUPFAM" id="SSF52218">
    <property type="entry name" value="Flavoproteins"/>
    <property type="match status" value="1"/>
</dbReference>
<dbReference type="Pfam" id="PF02525">
    <property type="entry name" value="Flavodoxin_2"/>
    <property type="match status" value="1"/>
</dbReference>
<dbReference type="AlphaFoldDB" id="A0A3S4RFP6"/>
<comment type="similarity">
    <text evidence="6">Belongs to the azoreductase type 1 family.</text>
</comment>
<feature type="binding site" evidence="6">
    <location>
        <begin position="137"/>
        <end position="140"/>
    </location>
    <ligand>
        <name>FMN</name>
        <dbReference type="ChEBI" id="CHEBI:58210"/>
    </ligand>
</feature>
<feature type="binding site" evidence="6">
    <location>
        <position position="10"/>
    </location>
    <ligand>
        <name>FMN</name>
        <dbReference type="ChEBI" id="CHEBI:58210"/>
    </ligand>
</feature>
<proteinExistence type="inferred from homology"/>
<reference evidence="8 9" key="1">
    <citation type="submission" date="2018-12" db="EMBL/GenBank/DDBJ databases">
        <authorList>
            <consortium name="Pathogen Informatics"/>
        </authorList>
    </citation>
    <scope>NUCLEOTIDE SEQUENCE [LARGE SCALE GENOMIC DNA]</scope>
    <source>
        <strain evidence="8 9">NCTC10485</strain>
    </source>
</reference>
<evidence type="ECO:0000256" key="1">
    <source>
        <dbReference type="ARBA" id="ARBA00022630"/>
    </source>
</evidence>
<comment type="catalytic activity">
    <reaction evidence="5">
        <text>N,N-dimethyl-1,4-phenylenediamine + anthranilate + 2 NAD(+) = 2-(4-dimethylaminophenyl)diazenylbenzoate + 2 NADH + 2 H(+)</text>
        <dbReference type="Rhea" id="RHEA:55872"/>
        <dbReference type="ChEBI" id="CHEBI:15378"/>
        <dbReference type="ChEBI" id="CHEBI:15783"/>
        <dbReference type="ChEBI" id="CHEBI:16567"/>
        <dbReference type="ChEBI" id="CHEBI:57540"/>
        <dbReference type="ChEBI" id="CHEBI:57945"/>
        <dbReference type="ChEBI" id="CHEBI:71579"/>
        <dbReference type="EC" id="1.7.1.17"/>
    </reaction>
    <physiologicalReaction direction="right-to-left" evidence="5">
        <dbReference type="Rhea" id="RHEA:55874"/>
    </physiologicalReaction>
</comment>
<dbReference type="EC" id="1.6.5.-" evidence="6"/>
<evidence type="ECO:0000256" key="5">
    <source>
        <dbReference type="ARBA" id="ARBA00048542"/>
    </source>
</evidence>
<comment type="subunit">
    <text evidence="6">Homodimer.</text>
</comment>
<comment type="cofactor">
    <cofactor evidence="6">
        <name>FMN</name>
        <dbReference type="ChEBI" id="CHEBI:58210"/>
    </cofactor>
    <text evidence="6">Binds 1 FMN per subunit.</text>
</comment>
<dbReference type="InterPro" id="IPR029039">
    <property type="entry name" value="Flavoprotein-like_sf"/>
</dbReference>
<dbReference type="InterPro" id="IPR050104">
    <property type="entry name" value="FMN-dep_NADH:Q_OxRdtase_AzoR1"/>
</dbReference>
<evidence type="ECO:0000313" key="8">
    <source>
        <dbReference type="EMBL" id="VEG47216.1"/>
    </source>
</evidence>
<keyword evidence="3 6" id="KW-0560">Oxidoreductase</keyword>
<dbReference type="RefSeq" id="WP_126333133.1">
    <property type="nucleotide sequence ID" value="NZ_AP022604.1"/>
</dbReference>
<dbReference type="EMBL" id="LR134355">
    <property type="protein sequence ID" value="VEG47216.1"/>
    <property type="molecule type" value="Genomic_DNA"/>
</dbReference>
<keyword evidence="2 6" id="KW-0288">FMN</keyword>